<feature type="region of interest" description="Disordered" evidence="1">
    <location>
        <begin position="1"/>
        <end position="42"/>
    </location>
</feature>
<organism evidence="3 4">
    <name type="scientific">Lactuca saligna</name>
    <name type="common">Willowleaf lettuce</name>
    <dbReference type="NCBI Taxonomy" id="75948"/>
    <lineage>
        <taxon>Eukaryota</taxon>
        <taxon>Viridiplantae</taxon>
        <taxon>Streptophyta</taxon>
        <taxon>Embryophyta</taxon>
        <taxon>Tracheophyta</taxon>
        <taxon>Spermatophyta</taxon>
        <taxon>Magnoliopsida</taxon>
        <taxon>eudicotyledons</taxon>
        <taxon>Gunneridae</taxon>
        <taxon>Pentapetalae</taxon>
        <taxon>asterids</taxon>
        <taxon>campanulids</taxon>
        <taxon>Asterales</taxon>
        <taxon>Asteraceae</taxon>
        <taxon>Cichorioideae</taxon>
        <taxon>Cichorieae</taxon>
        <taxon>Lactucinae</taxon>
        <taxon>Lactuca</taxon>
    </lineage>
</organism>
<dbReference type="PANTHER" id="PTHR33018:SF35">
    <property type="entry name" value="ULP1 PROTEASE FAMILY CATALYTIC DOMAIN, PAPAIN-LIKE CYSTEINE PEPTIDASE SUPERFAMILY"/>
    <property type="match status" value="1"/>
</dbReference>
<protein>
    <recommendedName>
        <fullName evidence="2">DUF8039 domain-containing protein</fullName>
    </recommendedName>
</protein>
<dbReference type="Proteomes" id="UP001177003">
    <property type="component" value="Chromosome 9"/>
</dbReference>
<dbReference type="AlphaFoldDB" id="A0AA36END4"/>
<feature type="compositionally biased region" description="Basic and acidic residues" evidence="1">
    <location>
        <begin position="14"/>
        <end position="23"/>
    </location>
</feature>
<dbReference type="EMBL" id="OX465085">
    <property type="protein sequence ID" value="CAI9303746.1"/>
    <property type="molecule type" value="Genomic_DNA"/>
</dbReference>
<accession>A0AA36END4</accession>
<dbReference type="InterPro" id="IPR058352">
    <property type="entry name" value="DUF8039"/>
</dbReference>
<gene>
    <name evidence="3" type="ORF">LSALG_LOCUS42162</name>
</gene>
<name>A0AA36END4_LACSI</name>
<dbReference type="Pfam" id="PF26133">
    <property type="entry name" value="DUF8039"/>
    <property type="match status" value="1"/>
</dbReference>
<dbReference type="PANTHER" id="PTHR33018">
    <property type="entry name" value="OS10G0338966 PROTEIN-RELATED"/>
    <property type="match status" value="1"/>
</dbReference>
<keyword evidence="4" id="KW-1185">Reference proteome</keyword>
<reference evidence="3" key="1">
    <citation type="submission" date="2023-04" db="EMBL/GenBank/DDBJ databases">
        <authorList>
            <person name="Vijverberg K."/>
            <person name="Xiong W."/>
            <person name="Schranz E."/>
        </authorList>
    </citation>
    <scope>NUCLEOTIDE SEQUENCE</scope>
</reference>
<evidence type="ECO:0000313" key="3">
    <source>
        <dbReference type="EMBL" id="CAI9303746.1"/>
    </source>
</evidence>
<evidence type="ECO:0000259" key="2">
    <source>
        <dbReference type="Pfam" id="PF26133"/>
    </source>
</evidence>
<feature type="domain" description="DUF8039" evidence="2">
    <location>
        <begin position="51"/>
        <end position="103"/>
    </location>
</feature>
<evidence type="ECO:0000313" key="4">
    <source>
        <dbReference type="Proteomes" id="UP001177003"/>
    </source>
</evidence>
<evidence type="ECO:0000256" key="1">
    <source>
        <dbReference type="SAM" id="MobiDB-lite"/>
    </source>
</evidence>
<proteinExistence type="predicted"/>
<sequence length="104" mass="11769">MISDESYYQNDEDPLFKNGEKSRNSIPQVDTRPTFRESNGVSSERLVEYPPIEVMTTCDLLLKVANTELKVASGMAWSTSETVIHSKPVNESYVKVQVDEIIEI</sequence>